<name>A0A1E5L5S8_9FIRM</name>
<dbReference type="UniPathway" id="UPA00124"/>
<dbReference type="OrthoDB" id="9803892at2"/>
<comment type="similarity">
    <text evidence="1 2">Belongs to the dTDP-4-dehydrorhamnose reductase family.</text>
</comment>
<dbReference type="GO" id="GO:0019305">
    <property type="term" value="P:dTDP-rhamnose biosynthetic process"/>
    <property type="evidence" value="ECO:0007669"/>
    <property type="project" value="UniProtKB-UniPathway"/>
</dbReference>
<evidence type="ECO:0000313" key="4">
    <source>
        <dbReference type="EMBL" id="OEH85485.1"/>
    </source>
</evidence>
<comment type="pathway">
    <text evidence="2">Carbohydrate biosynthesis; dTDP-L-rhamnose biosynthesis.</text>
</comment>
<dbReference type="Pfam" id="PF04321">
    <property type="entry name" value="RmlD_sub_bind"/>
    <property type="match status" value="1"/>
</dbReference>
<dbReference type="GO" id="GO:0008831">
    <property type="term" value="F:dTDP-4-dehydrorhamnose reductase activity"/>
    <property type="evidence" value="ECO:0007669"/>
    <property type="project" value="UniProtKB-EC"/>
</dbReference>
<dbReference type="CDD" id="cd05254">
    <property type="entry name" value="dTDP_HR_like_SDR_e"/>
    <property type="match status" value="1"/>
</dbReference>
<dbReference type="STRING" id="1390249.BHU72_05205"/>
<organism evidence="4 5">
    <name type="scientific">Desulfuribacillus stibiiarsenatis</name>
    <dbReference type="NCBI Taxonomy" id="1390249"/>
    <lineage>
        <taxon>Bacteria</taxon>
        <taxon>Bacillati</taxon>
        <taxon>Bacillota</taxon>
        <taxon>Desulfuribacillia</taxon>
        <taxon>Desulfuribacillales</taxon>
        <taxon>Desulfuribacillaceae</taxon>
        <taxon>Desulfuribacillus</taxon>
    </lineage>
</organism>
<dbReference type="PANTHER" id="PTHR10491:SF4">
    <property type="entry name" value="METHIONINE ADENOSYLTRANSFERASE 2 SUBUNIT BETA"/>
    <property type="match status" value="1"/>
</dbReference>
<dbReference type="InterPro" id="IPR029903">
    <property type="entry name" value="RmlD-like-bd"/>
</dbReference>
<dbReference type="InterPro" id="IPR005913">
    <property type="entry name" value="dTDP_dehydrorham_reduct"/>
</dbReference>
<dbReference type="RefSeq" id="WP_069702312.1">
    <property type="nucleotide sequence ID" value="NZ_MJAT01000022.1"/>
</dbReference>
<evidence type="ECO:0000256" key="2">
    <source>
        <dbReference type="RuleBase" id="RU364082"/>
    </source>
</evidence>
<keyword evidence="2" id="KW-0560">Oxidoreductase</keyword>
<evidence type="ECO:0000313" key="5">
    <source>
        <dbReference type="Proteomes" id="UP000095255"/>
    </source>
</evidence>
<dbReference type="EC" id="1.1.1.133" evidence="2"/>
<proteinExistence type="inferred from homology"/>
<dbReference type="SUPFAM" id="SSF51735">
    <property type="entry name" value="NAD(P)-binding Rossmann-fold domains"/>
    <property type="match status" value="1"/>
</dbReference>
<protein>
    <recommendedName>
        <fullName evidence="2">dTDP-4-dehydrorhamnose reductase</fullName>
        <ecNumber evidence="2">1.1.1.133</ecNumber>
    </recommendedName>
</protein>
<dbReference type="Proteomes" id="UP000095255">
    <property type="component" value="Unassembled WGS sequence"/>
</dbReference>
<gene>
    <name evidence="4" type="ORF">BHU72_05205</name>
</gene>
<dbReference type="Gene3D" id="3.90.25.10">
    <property type="entry name" value="UDP-galactose 4-epimerase, domain 1"/>
    <property type="match status" value="1"/>
</dbReference>
<evidence type="ECO:0000259" key="3">
    <source>
        <dbReference type="Pfam" id="PF04321"/>
    </source>
</evidence>
<reference evidence="4 5" key="1">
    <citation type="submission" date="2016-09" db="EMBL/GenBank/DDBJ databases">
        <title>Desulfuribacillus arsenicus sp. nov., an obligately anaerobic, dissimilatory arsenic- and antimonate-reducing bacterium isolated from anoxic sediments.</title>
        <authorList>
            <person name="Abin C.A."/>
            <person name="Hollibaugh J.T."/>
        </authorList>
    </citation>
    <scope>NUCLEOTIDE SEQUENCE [LARGE SCALE GENOMIC DNA]</scope>
    <source>
        <strain evidence="4 5">MLFW-2</strain>
    </source>
</reference>
<evidence type="ECO:0000256" key="1">
    <source>
        <dbReference type="ARBA" id="ARBA00010944"/>
    </source>
</evidence>
<feature type="domain" description="RmlD-like substrate binding" evidence="3">
    <location>
        <begin position="1"/>
        <end position="277"/>
    </location>
</feature>
<dbReference type="EMBL" id="MJAT01000022">
    <property type="protein sequence ID" value="OEH85485.1"/>
    <property type="molecule type" value="Genomic_DNA"/>
</dbReference>
<comment type="function">
    <text evidence="2">Catalyzes the reduction of dTDP-6-deoxy-L-lyxo-4-hexulose to yield dTDP-L-rhamnose.</text>
</comment>
<comment type="caution">
    <text evidence="4">The sequence shown here is derived from an EMBL/GenBank/DDBJ whole genome shotgun (WGS) entry which is preliminary data.</text>
</comment>
<sequence>MKILITGVAGLLGGNLAYLLSKKFNIVGVDRNIIKIPGTTIHSLDLRDRTLIYNFIKKNQPSVVVHCAAATNVDWCEVNEELAYIFNTDVTKQLVDICNELRIKFIFISTDAVFDGVKEGLYRESDEVTPVNVYGKTKALAEHAVMENPNNLVLRTNIYGYNIREKNSFGEWILYSLINDMTLKMFDDVLFSPIIVNDVATIIEQVILSNGKGLYHLCGTGAISKYDFGVQLKEVFSINTGSIEKISVDQFTFKANRTKNMALSNEKISQLLNVEIASPMESIIKFKELYDQHYHEILREFIGGSRNAK</sequence>
<dbReference type="InterPro" id="IPR036291">
    <property type="entry name" value="NAD(P)-bd_dom_sf"/>
</dbReference>
<dbReference type="AlphaFoldDB" id="A0A1E5L5S8"/>
<keyword evidence="2" id="KW-0521">NADP</keyword>
<dbReference type="PANTHER" id="PTHR10491">
    <property type="entry name" value="DTDP-4-DEHYDRORHAMNOSE REDUCTASE"/>
    <property type="match status" value="1"/>
</dbReference>
<dbReference type="Gene3D" id="3.40.50.720">
    <property type="entry name" value="NAD(P)-binding Rossmann-like Domain"/>
    <property type="match status" value="1"/>
</dbReference>
<keyword evidence="5" id="KW-1185">Reference proteome</keyword>
<accession>A0A1E5L5S8</accession>